<evidence type="ECO:0000259" key="4">
    <source>
        <dbReference type="PROSITE" id="PS50111"/>
    </source>
</evidence>
<gene>
    <name evidence="5" type="ORF">U27_02779</name>
</gene>
<reference evidence="5" key="1">
    <citation type="journal article" date="2015" name="PeerJ">
        <title>First genomic representation of candidate bacterial phylum KSB3 points to enhanced environmental sensing as a trigger of wastewater bulking.</title>
        <authorList>
            <person name="Sekiguchi Y."/>
            <person name="Ohashi A."/>
            <person name="Parks D.H."/>
            <person name="Yamauchi T."/>
            <person name="Tyson G.W."/>
            <person name="Hugenholtz P."/>
        </authorList>
    </citation>
    <scope>NUCLEOTIDE SEQUENCE [LARGE SCALE GENOMIC DNA]</scope>
</reference>
<keyword evidence="6" id="KW-1185">Reference proteome</keyword>
<evidence type="ECO:0000313" key="5">
    <source>
        <dbReference type="EMBL" id="GAK55820.1"/>
    </source>
</evidence>
<dbReference type="SUPFAM" id="SSF58104">
    <property type="entry name" value="Methyl-accepting chemotaxis protein (MCP) signaling domain"/>
    <property type="match status" value="1"/>
</dbReference>
<keyword evidence="1 2" id="KW-0807">Transducer</keyword>
<dbReference type="AlphaFoldDB" id="A0A081BU15"/>
<dbReference type="Pfam" id="PF00015">
    <property type="entry name" value="MCPsignal"/>
    <property type="match status" value="1"/>
</dbReference>
<accession>A0A081BU15</accession>
<dbReference type="Proteomes" id="UP000030661">
    <property type="component" value="Unassembled WGS sequence"/>
</dbReference>
<organism evidence="5">
    <name type="scientific">Vecturithrix granuli</name>
    <dbReference type="NCBI Taxonomy" id="1499967"/>
    <lineage>
        <taxon>Bacteria</taxon>
        <taxon>Candidatus Moduliflexota</taxon>
        <taxon>Candidatus Vecturitrichia</taxon>
        <taxon>Candidatus Vecturitrichales</taxon>
        <taxon>Candidatus Vecturitrichaceae</taxon>
        <taxon>Candidatus Vecturithrix</taxon>
    </lineage>
</organism>
<dbReference type="Gene3D" id="1.10.287.950">
    <property type="entry name" value="Methyl-accepting chemotaxis protein"/>
    <property type="match status" value="1"/>
</dbReference>
<dbReference type="PANTHER" id="PTHR32089">
    <property type="entry name" value="METHYL-ACCEPTING CHEMOTAXIS PROTEIN MCPB"/>
    <property type="match status" value="1"/>
</dbReference>
<dbReference type="SMART" id="SM00283">
    <property type="entry name" value="MA"/>
    <property type="match status" value="1"/>
</dbReference>
<dbReference type="GO" id="GO:0007165">
    <property type="term" value="P:signal transduction"/>
    <property type="evidence" value="ECO:0007669"/>
    <property type="project" value="UniProtKB-KW"/>
</dbReference>
<dbReference type="GO" id="GO:0016020">
    <property type="term" value="C:membrane"/>
    <property type="evidence" value="ECO:0007669"/>
    <property type="project" value="InterPro"/>
</dbReference>
<feature type="transmembrane region" description="Helical" evidence="3">
    <location>
        <begin position="34"/>
        <end position="54"/>
    </location>
</feature>
<evidence type="ECO:0000256" key="3">
    <source>
        <dbReference type="SAM" id="Phobius"/>
    </source>
</evidence>
<keyword evidence="3" id="KW-1133">Transmembrane helix</keyword>
<keyword evidence="3" id="KW-0812">Transmembrane</keyword>
<name>A0A081BU15_VECG1</name>
<dbReference type="HOGENOM" id="CLU_645061_0_0_0"/>
<evidence type="ECO:0000256" key="1">
    <source>
        <dbReference type="ARBA" id="ARBA00023224"/>
    </source>
</evidence>
<dbReference type="PANTHER" id="PTHR32089:SF112">
    <property type="entry name" value="LYSOZYME-LIKE PROTEIN-RELATED"/>
    <property type="match status" value="1"/>
</dbReference>
<sequence>MVGGVVLGISLAKLWYLQRVVNHEWRGELVFSQWNYGALMLCDVAMVLILWVMLWRRYQITLVRPMGQLAEMITRLRGHRSQVSTEILRGSCEDIQELARATSALVNQVNALITHGHEVGQRLLETSHSAFAASKHQSTLLSEYVTASDVMARNLRDLVMTAQQISADGQAAVEVASRTMELAEQGQQAVMLVAQSIDDIRQAFQRNSDKILALGRHSEQIHDVAAAIDRMIEDTKLIAFNATIEAARARNEGRGFGVVAMEMKRLADEVCDSTEDMKEVIHEIQSASSLLVLGTEEDMNTVSHGARLAEDAGEVLAQILAMATLTTESVQRMASATHQHIHASEQVLHAVDTANQSTRRFAQESTQIAVAAAELSLLAEGLRQLLVRFGGEGVWEQSS</sequence>
<feature type="domain" description="Methyl-accepting transducer" evidence="4">
    <location>
        <begin position="119"/>
        <end position="355"/>
    </location>
</feature>
<dbReference type="EMBL" id="DF820464">
    <property type="protein sequence ID" value="GAK55820.1"/>
    <property type="molecule type" value="Genomic_DNA"/>
</dbReference>
<dbReference type="STRING" id="1499967.U27_02779"/>
<protein>
    <submittedName>
        <fullName evidence="5">Methyl-accepting chemotaxis sensory transducer</fullName>
    </submittedName>
</protein>
<evidence type="ECO:0000313" key="6">
    <source>
        <dbReference type="Proteomes" id="UP000030661"/>
    </source>
</evidence>
<dbReference type="InterPro" id="IPR004089">
    <property type="entry name" value="MCPsignal_dom"/>
</dbReference>
<dbReference type="PROSITE" id="PS50111">
    <property type="entry name" value="CHEMOTAXIS_TRANSDUC_2"/>
    <property type="match status" value="1"/>
</dbReference>
<keyword evidence="3" id="KW-0472">Membrane</keyword>
<proteinExistence type="predicted"/>
<dbReference type="eggNOG" id="COG0840">
    <property type="taxonomic scope" value="Bacteria"/>
</dbReference>
<evidence type="ECO:0000256" key="2">
    <source>
        <dbReference type="PROSITE-ProRule" id="PRU00284"/>
    </source>
</evidence>